<protein>
    <recommendedName>
        <fullName evidence="4">Peptidoglycan-binding domain 1 protein</fullName>
    </recommendedName>
</protein>
<feature type="region of interest" description="Disordered" evidence="1">
    <location>
        <begin position="221"/>
        <end position="283"/>
    </location>
</feature>
<sequence length="389" mass="41645">MRVAELSGVWAMQRFGGLLLMLSGVVALGGYLTLPPAPDNTADFTEATRISIAPYHPRRSDESAMRTFSPTSAAFREVLKSDERPEAPMRQTASAAWVTVVTSEPSRAAVLRSAKPGDARTRFELARDLQRELKRAGCYWGEISGVWSLATKRAMAAFMDRANATLPIDAPDYILLSLVQSHAEIICSAACPPGQLANGAGRCVPNAIIAQASKRAKLLEARRATDTRAASDPPSVAAAQPEQLPWLDRDGRSIVAQTSPRPAQPPGMMSIGGPGTETSPPPTQPLPQKVVIERDDGTQADAAADANVVPDGAEKVAALAAENGDASTATAAPQFLTTAKPDKHRRAKHSRDWRDERPRHSGYGGRTRRGDPRPGTMRYNVAQVLGGIY</sequence>
<feature type="compositionally biased region" description="Polar residues" evidence="1">
    <location>
        <begin position="325"/>
        <end position="337"/>
    </location>
</feature>
<dbReference type="EMBL" id="CP005587">
    <property type="protein sequence ID" value="AGK58120.1"/>
    <property type="molecule type" value="Genomic_DNA"/>
</dbReference>
<dbReference type="HOGENOM" id="CLU_745507_0_0_5"/>
<keyword evidence="3" id="KW-1185">Reference proteome</keyword>
<evidence type="ECO:0000256" key="1">
    <source>
        <dbReference type="SAM" id="MobiDB-lite"/>
    </source>
</evidence>
<gene>
    <name evidence="2" type="ORF">HYPDE_32228</name>
</gene>
<organism evidence="2 3">
    <name type="scientific">Hyphomicrobium denitrificans 1NES1</name>
    <dbReference type="NCBI Taxonomy" id="670307"/>
    <lineage>
        <taxon>Bacteria</taxon>
        <taxon>Pseudomonadati</taxon>
        <taxon>Pseudomonadota</taxon>
        <taxon>Alphaproteobacteria</taxon>
        <taxon>Hyphomicrobiales</taxon>
        <taxon>Hyphomicrobiaceae</taxon>
        <taxon>Hyphomicrobium</taxon>
    </lineage>
</organism>
<evidence type="ECO:0000313" key="3">
    <source>
        <dbReference type="Proteomes" id="UP000005952"/>
    </source>
</evidence>
<name>N0BDA9_9HYPH</name>
<evidence type="ECO:0008006" key="4">
    <source>
        <dbReference type="Google" id="ProtNLM"/>
    </source>
</evidence>
<dbReference type="KEGG" id="hdt:HYPDE_32228"/>
<dbReference type="AlphaFoldDB" id="N0BDA9"/>
<dbReference type="Proteomes" id="UP000005952">
    <property type="component" value="Chromosome"/>
</dbReference>
<proteinExistence type="predicted"/>
<feature type="region of interest" description="Disordered" evidence="1">
    <location>
        <begin position="324"/>
        <end position="377"/>
    </location>
</feature>
<reference evidence="2 3" key="1">
    <citation type="journal article" date="2013" name="Genome Announc.">
        <title>Genome sequences for three denitrifying bacterial strains isolated from a uranium- and nitrate-contaminated subsurface environment.</title>
        <authorList>
            <person name="Venkatramanan R."/>
            <person name="Prakash O."/>
            <person name="Woyke T."/>
            <person name="Chain P."/>
            <person name="Goodwin L.A."/>
            <person name="Watson D."/>
            <person name="Brooks S."/>
            <person name="Kostka J.E."/>
            <person name="Green S.J."/>
        </authorList>
    </citation>
    <scope>NUCLEOTIDE SEQUENCE [LARGE SCALE GENOMIC DNA]</scope>
    <source>
        <strain evidence="2 3">1NES1</strain>
    </source>
</reference>
<evidence type="ECO:0000313" key="2">
    <source>
        <dbReference type="EMBL" id="AGK58120.1"/>
    </source>
</evidence>
<feature type="compositionally biased region" description="Basic and acidic residues" evidence="1">
    <location>
        <begin position="350"/>
        <end position="359"/>
    </location>
</feature>
<accession>N0BDA9</accession>